<protein>
    <submittedName>
        <fullName evidence="1">Uncharacterized protein</fullName>
    </submittedName>
</protein>
<dbReference type="EnsemblPlants" id="MELO3C034796.2.1">
    <property type="protein sequence ID" value="MELO3C034796.2.1"/>
    <property type="gene ID" value="MELO3C034796.2"/>
</dbReference>
<dbReference type="Gene3D" id="3.30.1330.30">
    <property type="match status" value="1"/>
</dbReference>
<name>A0A9I9EKU5_CUCME</name>
<dbReference type="SUPFAM" id="SSF55315">
    <property type="entry name" value="L30e-like"/>
    <property type="match status" value="1"/>
</dbReference>
<dbReference type="AlphaFoldDB" id="A0A9I9EKU5"/>
<proteinExistence type="predicted"/>
<sequence>MSQSLLLSSLKKCKTNSFTTMIVLLRCEVLMVLLKDANKPINLKAKTIVAAQDKDINSMTINRLTSLRQDVKHHRAACVWRSPNLVSIVVLRGHKRVIWYVTSQNKAKSLTFLLQNPSLSFFTHTPLSFFKIHPLTNDERRMTKTPTLTSFFSSPRPFFLATETHGEETHSIACEFLEIKAKGDFMAMGGSYEKKRMKMNDNVDLGTACGKYYRVSCLSIIDPGFATIHLSNEVIFMPIH</sequence>
<dbReference type="InterPro" id="IPR022991">
    <property type="entry name" value="Ribosomal_eL30_CS"/>
</dbReference>
<dbReference type="Gramene" id="MELO3C034796.2.1">
    <property type="protein sequence ID" value="MELO3C034796.2.1"/>
    <property type="gene ID" value="MELO3C034796.2"/>
</dbReference>
<evidence type="ECO:0000313" key="1">
    <source>
        <dbReference type="EnsemblPlants" id="MELO3C034796.2.1"/>
    </source>
</evidence>
<dbReference type="PROSITE" id="PS00993">
    <property type="entry name" value="RIBOSOMAL_L30E_2"/>
    <property type="match status" value="1"/>
</dbReference>
<dbReference type="InterPro" id="IPR029064">
    <property type="entry name" value="Ribosomal_eL30-like_sf"/>
</dbReference>
<reference evidence="1" key="1">
    <citation type="submission" date="2023-03" db="UniProtKB">
        <authorList>
            <consortium name="EnsemblPlants"/>
        </authorList>
    </citation>
    <scope>IDENTIFICATION</scope>
</reference>
<organism evidence="1">
    <name type="scientific">Cucumis melo</name>
    <name type="common">Muskmelon</name>
    <dbReference type="NCBI Taxonomy" id="3656"/>
    <lineage>
        <taxon>Eukaryota</taxon>
        <taxon>Viridiplantae</taxon>
        <taxon>Streptophyta</taxon>
        <taxon>Embryophyta</taxon>
        <taxon>Tracheophyta</taxon>
        <taxon>Spermatophyta</taxon>
        <taxon>Magnoliopsida</taxon>
        <taxon>eudicotyledons</taxon>
        <taxon>Gunneridae</taxon>
        <taxon>Pentapetalae</taxon>
        <taxon>rosids</taxon>
        <taxon>fabids</taxon>
        <taxon>Cucurbitales</taxon>
        <taxon>Cucurbitaceae</taxon>
        <taxon>Benincaseae</taxon>
        <taxon>Cucumis</taxon>
    </lineage>
</organism>
<accession>A0A9I9EKU5</accession>